<gene>
    <name evidence="1" type="ORF">SPARVUS_LOCUS8286560</name>
</gene>
<dbReference type="Proteomes" id="UP001162483">
    <property type="component" value="Unassembled WGS sequence"/>
</dbReference>
<name>A0ABN9DX79_9NEOB</name>
<dbReference type="Gene3D" id="3.30.420.10">
    <property type="entry name" value="Ribonuclease H-like superfamily/Ribonuclease H"/>
    <property type="match status" value="1"/>
</dbReference>
<evidence type="ECO:0000313" key="2">
    <source>
        <dbReference type="Proteomes" id="UP001162483"/>
    </source>
</evidence>
<dbReference type="PROSITE" id="PS51257">
    <property type="entry name" value="PROKAR_LIPOPROTEIN"/>
    <property type="match status" value="1"/>
</dbReference>
<dbReference type="EMBL" id="CATNWA010014788">
    <property type="protein sequence ID" value="CAI9575897.1"/>
    <property type="molecule type" value="Genomic_DNA"/>
</dbReference>
<dbReference type="InterPro" id="IPR036397">
    <property type="entry name" value="RNaseH_sf"/>
</dbReference>
<evidence type="ECO:0000313" key="1">
    <source>
        <dbReference type="EMBL" id="CAI9575897.1"/>
    </source>
</evidence>
<reference evidence="1" key="1">
    <citation type="submission" date="2023-05" db="EMBL/GenBank/DDBJ databases">
        <authorList>
            <person name="Stuckert A."/>
        </authorList>
    </citation>
    <scope>NUCLEOTIDE SEQUENCE</scope>
</reference>
<keyword evidence="2" id="KW-1185">Reference proteome</keyword>
<feature type="non-terminal residue" evidence="1">
    <location>
        <position position="64"/>
    </location>
</feature>
<organism evidence="1 2">
    <name type="scientific">Staurois parvus</name>
    <dbReference type="NCBI Taxonomy" id="386267"/>
    <lineage>
        <taxon>Eukaryota</taxon>
        <taxon>Metazoa</taxon>
        <taxon>Chordata</taxon>
        <taxon>Craniata</taxon>
        <taxon>Vertebrata</taxon>
        <taxon>Euteleostomi</taxon>
        <taxon>Amphibia</taxon>
        <taxon>Batrachia</taxon>
        <taxon>Anura</taxon>
        <taxon>Neobatrachia</taxon>
        <taxon>Ranoidea</taxon>
        <taxon>Ranidae</taxon>
        <taxon>Staurois</taxon>
    </lineage>
</organism>
<proteinExistence type="predicted"/>
<comment type="caution">
    <text evidence="1">The sequence shown here is derived from an EMBL/GenBank/DDBJ whole genome shotgun (WGS) entry which is preliminary data.</text>
</comment>
<accession>A0ABN9DX79</accession>
<protein>
    <recommendedName>
        <fullName evidence="3">Transposase</fullName>
    </recommendedName>
</protein>
<evidence type="ECO:0008006" key="3">
    <source>
        <dbReference type="Google" id="ProtNLM"/>
    </source>
</evidence>
<sequence>MVPTVKHGGGSVLLCGCMSAVGVGKTAFHLWYYEFIDVLLYIEREVFQHDNDPKHTSKATIAFL</sequence>